<evidence type="ECO:0000313" key="2">
    <source>
        <dbReference type="Proteomes" id="UP000675431"/>
    </source>
</evidence>
<reference evidence="1 2" key="1">
    <citation type="submission" date="2021-04" db="EMBL/GenBank/DDBJ databases">
        <title>Allobacillus sp. nov. SKP8-2 isolated from shrimp paste.</title>
        <authorList>
            <person name="Tanasupawat S."/>
            <person name="Yiamsombat S."/>
            <person name="Kanchanasin P."/>
            <person name="Kuncharoen N."/>
        </authorList>
    </citation>
    <scope>NUCLEOTIDE SEQUENCE [LARGE SCALE GENOMIC DNA]</scope>
    <source>
        <strain evidence="1 2">SKP8-2</strain>
    </source>
</reference>
<dbReference type="RefSeq" id="WP_186279508.1">
    <property type="nucleotide sequence ID" value="NZ_JAGSIE010000010.1"/>
</dbReference>
<organism evidence="1 2">
    <name type="scientific">Allobacillus saliphilus</name>
    <dbReference type="NCBI Taxonomy" id="2912308"/>
    <lineage>
        <taxon>Bacteria</taxon>
        <taxon>Bacillati</taxon>
        <taxon>Bacillota</taxon>
        <taxon>Bacilli</taxon>
        <taxon>Bacillales</taxon>
        <taxon>Bacillaceae</taxon>
        <taxon>Allobacillus</taxon>
    </lineage>
</organism>
<evidence type="ECO:0000313" key="1">
    <source>
        <dbReference type="EMBL" id="MBR7553379.1"/>
    </source>
</evidence>
<protein>
    <submittedName>
        <fullName evidence="1">Uncharacterized protein</fullName>
    </submittedName>
</protein>
<comment type="caution">
    <text evidence="1">The sequence shown here is derived from an EMBL/GenBank/DDBJ whole genome shotgun (WGS) entry which is preliminary data.</text>
</comment>
<name>A0A941CUD3_9BACI</name>
<keyword evidence="2" id="KW-1185">Reference proteome</keyword>
<gene>
    <name evidence="1" type="ORF">KC820_04325</name>
</gene>
<dbReference type="AlphaFoldDB" id="A0A941CUD3"/>
<dbReference type="Proteomes" id="UP000675431">
    <property type="component" value="Unassembled WGS sequence"/>
</dbReference>
<sequence>MKCPNCHTCNIGMIGEERFYCWNCLVEIDHEQQSRELVSQVQQPEYFLEDLFSDER</sequence>
<proteinExistence type="predicted"/>
<accession>A0A941CUD3</accession>
<dbReference type="EMBL" id="JAGSIE010000010">
    <property type="protein sequence ID" value="MBR7553379.1"/>
    <property type="molecule type" value="Genomic_DNA"/>
</dbReference>